<comment type="caution">
    <text evidence="2">The sequence shown here is derived from an EMBL/GenBank/DDBJ whole genome shotgun (WGS) entry which is preliminary data.</text>
</comment>
<accession>A0A392R1L1</accession>
<evidence type="ECO:0000313" key="2">
    <source>
        <dbReference type="EMBL" id="MCI29972.1"/>
    </source>
</evidence>
<sequence>MQRTEFEPWSGQSLAARSEGEGMGSDLK</sequence>
<feature type="region of interest" description="Disordered" evidence="1">
    <location>
        <begin position="1"/>
        <end position="28"/>
    </location>
</feature>
<protein>
    <submittedName>
        <fullName evidence="2">Uncharacterized protein</fullName>
    </submittedName>
</protein>
<name>A0A392R1L1_9FABA</name>
<dbReference type="Proteomes" id="UP000265520">
    <property type="component" value="Unassembled WGS sequence"/>
</dbReference>
<dbReference type="AlphaFoldDB" id="A0A392R1L1"/>
<reference evidence="2 3" key="1">
    <citation type="journal article" date="2018" name="Front. Plant Sci.">
        <title>Red Clover (Trifolium pratense) and Zigzag Clover (T. medium) - A Picture of Genomic Similarities and Differences.</title>
        <authorList>
            <person name="Dluhosova J."/>
            <person name="Istvanek J."/>
            <person name="Nedelnik J."/>
            <person name="Repkova J."/>
        </authorList>
    </citation>
    <scope>NUCLEOTIDE SEQUENCE [LARGE SCALE GENOMIC DNA]</scope>
    <source>
        <strain evidence="3">cv. 10/8</strain>
        <tissue evidence="2">Leaf</tissue>
    </source>
</reference>
<evidence type="ECO:0000313" key="3">
    <source>
        <dbReference type="Proteomes" id="UP000265520"/>
    </source>
</evidence>
<organism evidence="2 3">
    <name type="scientific">Trifolium medium</name>
    <dbReference type="NCBI Taxonomy" id="97028"/>
    <lineage>
        <taxon>Eukaryota</taxon>
        <taxon>Viridiplantae</taxon>
        <taxon>Streptophyta</taxon>
        <taxon>Embryophyta</taxon>
        <taxon>Tracheophyta</taxon>
        <taxon>Spermatophyta</taxon>
        <taxon>Magnoliopsida</taxon>
        <taxon>eudicotyledons</taxon>
        <taxon>Gunneridae</taxon>
        <taxon>Pentapetalae</taxon>
        <taxon>rosids</taxon>
        <taxon>fabids</taxon>
        <taxon>Fabales</taxon>
        <taxon>Fabaceae</taxon>
        <taxon>Papilionoideae</taxon>
        <taxon>50 kb inversion clade</taxon>
        <taxon>NPAAA clade</taxon>
        <taxon>Hologalegina</taxon>
        <taxon>IRL clade</taxon>
        <taxon>Trifolieae</taxon>
        <taxon>Trifolium</taxon>
    </lineage>
</organism>
<dbReference type="EMBL" id="LXQA010176147">
    <property type="protein sequence ID" value="MCI29972.1"/>
    <property type="molecule type" value="Genomic_DNA"/>
</dbReference>
<proteinExistence type="predicted"/>
<feature type="non-terminal residue" evidence="2">
    <location>
        <position position="28"/>
    </location>
</feature>
<evidence type="ECO:0000256" key="1">
    <source>
        <dbReference type="SAM" id="MobiDB-lite"/>
    </source>
</evidence>
<keyword evidence="3" id="KW-1185">Reference proteome</keyword>